<feature type="compositionally biased region" description="Acidic residues" evidence="1">
    <location>
        <begin position="65"/>
        <end position="82"/>
    </location>
</feature>
<feature type="region of interest" description="Disordered" evidence="1">
    <location>
        <begin position="65"/>
        <end position="102"/>
    </location>
</feature>
<accession>A0A1J3EC82</accession>
<reference evidence="2" key="1">
    <citation type="submission" date="2016-07" db="EMBL/GenBank/DDBJ databases">
        <title>De novo transcriptome assembly of four accessions of the metal hyperaccumulator plant Noccaea caerulescens.</title>
        <authorList>
            <person name="Blande D."/>
            <person name="Halimaa P."/>
            <person name="Tervahauta A.I."/>
            <person name="Aarts M.G."/>
            <person name="Karenlampi S.O."/>
        </authorList>
    </citation>
    <scope>NUCLEOTIDE SEQUENCE</scope>
</reference>
<evidence type="ECO:0000313" key="2">
    <source>
        <dbReference type="EMBL" id="JAU29737.1"/>
    </source>
</evidence>
<dbReference type="AlphaFoldDB" id="A0A1J3EC82"/>
<feature type="compositionally biased region" description="Acidic residues" evidence="1">
    <location>
        <begin position="93"/>
        <end position="102"/>
    </location>
</feature>
<evidence type="ECO:0000256" key="1">
    <source>
        <dbReference type="SAM" id="MobiDB-lite"/>
    </source>
</evidence>
<protein>
    <submittedName>
        <fullName evidence="2">Uncharacterized protein</fullName>
    </submittedName>
</protein>
<organism evidence="2">
    <name type="scientific">Noccaea caerulescens</name>
    <name type="common">Alpine penny-cress</name>
    <name type="synonym">Thlaspi caerulescens</name>
    <dbReference type="NCBI Taxonomy" id="107243"/>
    <lineage>
        <taxon>Eukaryota</taxon>
        <taxon>Viridiplantae</taxon>
        <taxon>Streptophyta</taxon>
        <taxon>Embryophyta</taxon>
        <taxon>Tracheophyta</taxon>
        <taxon>Spermatophyta</taxon>
        <taxon>Magnoliopsida</taxon>
        <taxon>eudicotyledons</taxon>
        <taxon>Gunneridae</taxon>
        <taxon>Pentapetalae</taxon>
        <taxon>rosids</taxon>
        <taxon>malvids</taxon>
        <taxon>Brassicales</taxon>
        <taxon>Brassicaceae</taxon>
        <taxon>Coluteocarpeae</taxon>
        <taxon>Noccaea</taxon>
    </lineage>
</organism>
<proteinExistence type="predicted"/>
<gene>
    <name evidence="2" type="ORF">LC_TR4521_c0_g1_i1_g.16301</name>
</gene>
<name>A0A1J3EC82_NOCCA</name>
<dbReference type="EMBL" id="GEVK01023095">
    <property type="protein sequence ID" value="JAU29737.1"/>
    <property type="molecule type" value="Transcribed_RNA"/>
</dbReference>
<sequence length="121" mass="13812">MLVKMVLDSGFAENMSKFSHFPSGEVGVNRKDLESDRDVMEMLSLGNELESVNLYCVRADDPYLDDVLTGEEEEEEEDDNDGDLPNFYRDDYVESADSDDDSEKIEFFVGQEFVSKEKISN</sequence>